<dbReference type="Proteomes" id="UP000230069">
    <property type="component" value="Unassembled WGS sequence"/>
</dbReference>
<organism evidence="9 10">
    <name type="scientific">Aquilegia coerulea</name>
    <name type="common">Rocky mountain columbine</name>
    <dbReference type="NCBI Taxonomy" id="218851"/>
    <lineage>
        <taxon>Eukaryota</taxon>
        <taxon>Viridiplantae</taxon>
        <taxon>Streptophyta</taxon>
        <taxon>Embryophyta</taxon>
        <taxon>Tracheophyta</taxon>
        <taxon>Spermatophyta</taxon>
        <taxon>Magnoliopsida</taxon>
        <taxon>Ranunculales</taxon>
        <taxon>Ranunculaceae</taxon>
        <taxon>Thalictroideae</taxon>
        <taxon>Aquilegia</taxon>
    </lineage>
</organism>
<accession>A0A2G5D3T1</accession>
<dbReference type="AlphaFoldDB" id="A0A2G5D3T1"/>
<dbReference type="OrthoDB" id="1702580at2759"/>
<gene>
    <name evidence="9" type="ORF">AQUCO_02800082v1</name>
</gene>
<keyword evidence="6 8" id="KW-0472">Membrane</keyword>
<dbReference type="InterPro" id="IPR044878">
    <property type="entry name" value="UbiA_sf"/>
</dbReference>
<evidence type="ECO:0000256" key="3">
    <source>
        <dbReference type="ARBA" id="ARBA00022679"/>
    </source>
</evidence>
<evidence type="ECO:0000313" key="9">
    <source>
        <dbReference type="EMBL" id="PIA38179.1"/>
    </source>
</evidence>
<evidence type="ECO:0000256" key="8">
    <source>
        <dbReference type="SAM" id="Phobius"/>
    </source>
</evidence>
<dbReference type="PANTHER" id="PTHR43009">
    <property type="entry name" value="HOMOGENTISATE SOLANESYLTRANSFERASE, CHLOROPLASTIC"/>
    <property type="match status" value="1"/>
</dbReference>
<feature type="transmembrane region" description="Helical" evidence="8">
    <location>
        <begin position="278"/>
        <end position="299"/>
    </location>
</feature>
<comment type="subcellular location">
    <subcellularLocation>
        <location evidence="1">Plastid</location>
        <location evidence="1">Chloroplast membrane</location>
        <topology evidence="1">Multi-pass membrane protein</topology>
    </subcellularLocation>
</comment>
<keyword evidence="3" id="KW-0808">Transferase</keyword>
<dbReference type="EMBL" id="KZ305045">
    <property type="protein sequence ID" value="PIA38179.1"/>
    <property type="molecule type" value="Genomic_DNA"/>
</dbReference>
<feature type="transmembrane region" description="Helical" evidence="8">
    <location>
        <begin position="119"/>
        <end position="136"/>
    </location>
</feature>
<evidence type="ECO:0000256" key="7">
    <source>
        <dbReference type="SAM" id="MobiDB-lite"/>
    </source>
</evidence>
<feature type="transmembrane region" description="Helical" evidence="8">
    <location>
        <begin position="218"/>
        <end position="234"/>
    </location>
</feature>
<reference evidence="9 10" key="1">
    <citation type="submission" date="2017-09" db="EMBL/GenBank/DDBJ databases">
        <title>WGS assembly of Aquilegia coerulea Goldsmith.</title>
        <authorList>
            <person name="Hodges S."/>
            <person name="Kramer E."/>
            <person name="Nordborg M."/>
            <person name="Tomkins J."/>
            <person name="Borevitz J."/>
            <person name="Derieg N."/>
            <person name="Yan J."/>
            <person name="Mihaltcheva S."/>
            <person name="Hayes R.D."/>
            <person name="Rokhsar D."/>
        </authorList>
    </citation>
    <scope>NUCLEOTIDE SEQUENCE [LARGE SCALE GENOMIC DNA]</scope>
    <source>
        <strain evidence="10">cv. Goldsmith</strain>
    </source>
</reference>
<dbReference type="InParanoid" id="A0A2G5D3T1"/>
<evidence type="ECO:0000256" key="2">
    <source>
        <dbReference type="ARBA" id="ARBA00005985"/>
    </source>
</evidence>
<dbReference type="Pfam" id="PF01040">
    <property type="entry name" value="UbiA"/>
    <property type="match status" value="1"/>
</dbReference>
<feature type="transmembrane region" description="Helical" evidence="8">
    <location>
        <begin position="326"/>
        <end position="343"/>
    </location>
</feature>
<name>A0A2G5D3T1_AQUCA</name>
<keyword evidence="5 8" id="KW-1133">Transmembrane helix</keyword>
<keyword evidence="10" id="KW-1185">Reference proteome</keyword>
<evidence type="ECO:0000256" key="4">
    <source>
        <dbReference type="ARBA" id="ARBA00022692"/>
    </source>
</evidence>
<feature type="transmembrane region" description="Helical" evidence="8">
    <location>
        <begin position="190"/>
        <end position="211"/>
    </location>
</feature>
<feature type="region of interest" description="Disordered" evidence="7">
    <location>
        <begin position="63"/>
        <end position="84"/>
    </location>
</feature>
<evidence type="ECO:0000256" key="6">
    <source>
        <dbReference type="ARBA" id="ARBA00023136"/>
    </source>
</evidence>
<feature type="transmembrane region" description="Helical" evidence="8">
    <location>
        <begin position="246"/>
        <end position="266"/>
    </location>
</feature>
<dbReference type="InterPro" id="IPR000537">
    <property type="entry name" value="UbiA_prenyltransferase"/>
</dbReference>
<proteinExistence type="inferred from homology"/>
<evidence type="ECO:0000313" key="10">
    <source>
        <dbReference type="Proteomes" id="UP000230069"/>
    </source>
</evidence>
<evidence type="ECO:0000256" key="1">
    <source>
        <dbReference type="ARBA" id="ARBA00004508"/>
    </source>
</evidence>
<protein>
    <submittedName>
        <fullName evidence="9">Uncharacterized protein</fullName>
    </submittedName>
</protein>
<comment type="similarity">
    <text evidence="2">Belongs to the UbiA prenyltransferase family.</text>
</comment>
<evidence type="ECO:0000256" key="5">
    <source>
        <dbReference type="ARBA" id="ARBA00022989"/>
    </source>
</evidence>
<dbReference type="GO" id="GO:0016020">
    <property type="term" value="C:membrane"/>
    <property type="evidence" value="ECO:0007669"/>
    <property type="project" value="UniProtKB-SubCell"/>
</dbReference>
<keyword evidence="4 8" id="KW-0812">Transmembrane</keyword>
<dbReference type="Gene3D" id="1.10.357.140">
    <property type="entry name" value="UbiA prenyltransferase"/>
    <property type="match status" value="1"/>
</dbReference>
<sequence length="405" mass="45129">MVITSSGYCLQQGSLWKRLTPMKMDAHRSGYVLPSEQPIKILKFGYSKTRRVECISSGTPGIEKPLSLSKERSSSNGKRHSLSATTAGNEFGRTLDDPINLFENFTNKLYAFRKFCRDYVILGLVLSVFSISLLPLQTMSDLSPVYFIGVLKAATSLGLMNLYTAGINQLYDVELDKVNKPYLPLASGEFSIKTGIIIVAIAGFISIGMGLMIQSPPLLCAILTYFILGTAYSIDLPFLRWKTNGFLTAIVMTFTRGLVIPVATFIHIQRYVLGKPIVFTRPLIVITMFNSIFTLVMAICKDIPDFDGDKAFGSKTFAVVFGKERVFWFCNYLMMMAYGAVLLTGASSTFMPGKILSILGNLAFASIFWSRAQSVDLSNTKSLTSYYRLIWKLCNAEYFLIPFVR</sequence>
<dbReference type="PANTHER" id="PTHR43009:SF7">
    <property type="entry name" value="HOMOGENTISATE GERANYLGERANYLTRANSFERASE, CHLOROPLASTIC"/>
    <property type="match status" value="1"/>
</dbReference>
<dbReference type="GO" id="GO:0016765">
    <property type="term" value="F:transferase activity, transferring alkyl or aryl (other than methyl) groups"/>
    <property type="evidence" value="ECO:0007669"/>
    <property type="project" value="InterPro"/>
</dbReference>
<dbReference type="Gene3D" id="1.20.120.1780">
    <property type="entry name" value="UbiA prenyltransferase"/>
    <property type="match status" value="1"/>
</dbReference>